<dbReference type="RefSeq" id="WP_104829263.1">
    <property type="nucleotide sequence ID" value="NZ_PJCH01000005.1"/>
</dbReference>
<dbReference type="PANTHER" id="PTHR46825:SF12">
    <property type="entry name" value="PENICILLIN-BINDING PROTEIN 4"/>
    <property type="match status" value="1"/>
</dbReference>
<dbReference type="InterPro" id="IPR001466">
    <property type="entry name" value="Beta-lactam-related"/>
</dbReference>
<dbReference type="InterPro" id="IPR012338">
    <property type="entry name" value="Beta-lactam/transpept-like"/>
</dbReference>
<reference evidence="3 4" key="1">
    <citation type="submission" date="2017-12" db="EMBL/GenBank/DDBJ databases">
        <authorList>
            <person name="Hurst M.R.H."/>
        </authorList>
    </citation>
    <scope>NUCLEOTIDE SEQUENCE [LARGE SCALE GENOMIC DNA]</scope>
    <source>
        <strain evidence="3 4">SY-3-19</strain>
    </source>
</reference>
<dbReference type="Gene3D" id="3.40.710.10">
    <property type="entry name" value="DD-peptidase/beta-lactamase superfamily"/>
    <property type="match status" value="1"/>
</dbReference>
<feature type="transmembrane region" description="Helical" evidence="1">
    <location>
        <begin position="400"/>
        <end position="419"/>
    </location>
</feature>
<accession>A0A2S7K6D3</accession>
<keyword evidence="1" id="KW-0812">Transmembrane</keyword>
<gene>
    <name evidence="3" type="ORF">CW354_06705</name>
</gene>
<dbReference type="AlphaFoldDB" id="A0A2S7K6D3"/>
<keyword evidence="1" id="KW-0472">Membrane</keyword>
<keyword evidence="1" id="KW-1133">Transmembrane helix</keyword>
<name>A0A2S7K6D3_9PROT</name>
<comment type="caution">
    <text evidence="3">The sequence shown here is derived from an EMBL/GenBank/DDBJ whole genome shotgun (WGS) entry which is preliminary data.</text>
</comment>
<dbReference type="Proteomes" id="UP000239504">
    <property type="component" value="Unassembled WGS sequence"/>
</dbReference>
<dbReference type="OrthoDB" id="9804448at2"/>
<evidence type="ECO:0000256" key="1">
    <source>
        <dbReference type="SAM" id="Phobius"/>
    </source>
</evidence>
<dbReference type="PANTHER" id="PTHR46825">
    <property type="entry name" value="D-ALANYL-D-ALANINE-CARBOXYPEPTIDASE/ENDOPEPTIDASE AMPH"/>
    <property type="match status" value="1"/>
</dbReference>
<proteinExistence type="predicted"/>
<organism evidence="3 4">
    <name type="scientific">Hyphococcus luteus</name>
    <dbReference type="NCBI Taxonomy" id="2058213"/>
    <lineage>
        <taxon>Bacteria</taxon>
        <taxon>Pseudomonadati</taxon>
        <taxon>Pseudomonadota</taxon>
        <taxon>Alphaproteobacteria</taxon>
        <taxon>Parvularculales</taxon>
        <taxon>Parvularculaceae</taxon>
        <taxon>Hyphococcus</taxon>
    </lineage>
</organism>
<sequence>MRRVLLSIFLGIVAGAVALGLAVGDALYGWTRAPLAPRGDWAGFFSAAAERIDEKANGNAAFVLIDGGEIRGMHFFSVGEAVNQDSQFQVASLSKWITAVGVMTLVERGAVDLDAPVSTYLTRWSLPESDYDNDGVTVRRLLSHMAGLTDGLGYGGFAPGEPVQSLEDSLTKASDASPGASGVVKVGAEPGEAWAYSGGGYALLQLIIEEVSGRSFEDYMQEAVLAPLGMNDSTFVYDETYPHVAEIYDVDGTFATRYAFSAPSAAGFYTTVHDMARFLLAHFEGSDGAPAGRGVLTPETLAMMRAPEAYLYGAPSWGLGVILYAPDGSGDFVAGHDGNNDPAINTAARFNPSSKDGVVLLESGNALLASEIAGEWVFWDTGKVGNLTVAIEATETLQKAALAGAAGLLAGFAGGMVLFRRRQA</sequence>
<dbReference type="SUPFAM" id="SSF56601">
    <property type="entry name" value="beta-lactamase/transpeptidase-like"/>
    <property type="match status" value="1"/>
</dbReference>
<evidence type="ECO:0000313" key="4">
    <source>
        <dbReference type="Proteomes" id="UP000239504"/>
    </source>
</evidence>
<protein>
    <submittedName>
        <fullName evidence="3">Serine hydrolase</fullName>
    </submittedName>
</protein>
<feature type="domain" description="Beta-lactamase-related" evidence="2">
    <location>
        <begin position="51"/>
        <end position="365"/>
    </location>
</feature>
<evidence type="ECO:0000259" key="2">
    <source>
        <dbReference type="Pfam" id="PF00144"/>
    </source>
</evidence>
<keyword evidence="3" id="KW-0378">Hydrolase</keyword>
<dbReference type="EMBL" id="PJCH01000005">
    <property type="protein sequence ID" value="PQA88018.1"/>
    <property type="molecule type" value="Genomic_DNA"/>
</dbReference>
<evidence type="ECO:0000313" key="3">
    <source>
        <dbReference type="EMBL" id="PQA88018.1"/>
    </source>
</evidence>
<dbReference type="Pfam" id="PF00144">
    <property type="entry name" value="Beta-lactamase"/>
    <property type="match status" value="1"/>
</dbReference>
<keyword evidence="4" id="KW-1185">Reference proteome</keyword>
<dbReference type="InterPro" id="IPR050491">
    <property type="entry name" value="AmpC-like"/>
</dbReference>
<dbReference type="GO" id="GO:0016787">
    <property type="term" value="F:hydrolase activity"/>
    <property type="evidence" value="ECO:0007669"/>
    <property type="project" value="UniProtKB-KW"/>
</dbReference>